<dbReference type="EMBL" id="JAPJDO010000040">
    <property type="protein sequence ID" value="MCX2940455.1"/>
    <property type="molecule type" value="Genomic_DNA"/>
</dbReference>
<gene>
    <name evidence="2" type="ORF">ORI27_27560</name>
</gene>
<keyword evidence="3" id="KW-1185">Reference proteome</keyword>
<comment type="caution">
    <text evidence="2">The sequence shown here is derived from an EMBL/GenBank/DDBJ whole genome shotgun (WGS) entry which is preliminary data.</text>
</comment>
<protein>
    <submittedName>
        <fullName evidence="2">Uncharacterized protein</fullName>
    </submittedName>
</protein>
<proteinExistence type="predicted"/>
<evidence type="ECO:0000313" key="2">
    <source>
        <dbReference type="EMBL" id="MCX2940455.1"/>
    </source>
</evidence>
<evidence type="ECO:0000313" key="3">
    <source>
        <dbReference type="Proteomes" id="UP001300745"/>
    </source>
</evidence>
<feature type="region of interest" description="Disordered" evidence="1">
    <location>
        <begin position="1"/>
        <end position="34"/>
    </location>
</feature>
<evidence type="ECO:0000256" key="1">
    <source>
        <dbReference type="SAM" id="MobiDB-lite"/>
    </source>
</evidence>
<dbReference type="Proteomes" id="UP001300745">
    <property type="component" value="Unassembled WGS sequence"/>
</dbReference>
<organism evidence="2 3">
    <name type="scientific">Mycobacterium pinniadriaticum</name>
    <dbReference type="NCBI Taxonomy" id="2994102"/>
    <lineage>
        <taxon>Bacteria</taxon>
        <taxon>Bacillati</taxon>
        <taxon>Actinomycetota</taxon>
        <taxon>Actinomycetes</taxon>
        <taxon>Mycobacteriales</taxon>
        <taxon>Mycobacteriaceae</taxon>
        <taxon>Mycobacterium</taxon>
    </lineage>
</organism>
<sequence>MKVVKSKKPTEWYISAPFPPQHGQEPAKPSHPRPQLVPTIHPQDVARERRRKGLSVQYVGDFSLSGEVRGMCAPLAAEMTVMFSGRLGGMRVVSPVQSGTFEQARELPFRAQVAELAGAVHELMLAVAALLGDRQLGSSASGRSQAAAVVSDPAHAGPPQVTDEDVKSGAWVEVLAGHVAGLDVELAAQLGRAALPDGLVSDASWAVSELLGREFTMKLRHLEGRVPGMKMSLQGYAEASRWAAAESERRAQQRLQRLGLA</sequence>
<accession>A0ABT3SLQ5</accession>
<reference evidence="2 3" key="1">
    <citation type="submission" date="2022-11" db="EMBL/GenBank/DDBJ databases">
        <title>Mycobacterium sp. nov.</title>
        <authorList>
            <person name="Papic B."/>
            <person name="Spicic S."/>
            <person name="Duvnjak S."/>
        </authorList>
    </citation>
    <scope>NUCLEOTIDE SEQUENCE [LARGE SCALE GENOMIC DNA]</scope>
    <source>
        <strain evidence="2 3">CVI_P4</strain>
    </source>
</reference>
<name>A0ABT3SLQ5_9MYCO</name>
<dbReference type="RefSeq" id="WP_266000314.1">
    <property type="nucleotide sequence ID" value="NZ_JAPJDN010000040.1"/>
</dbReference>